<dbReference type="InParanoid" id="A0A151ZKH4"/>
<organism evidence="3 4">
    <name type="scientific">Tieghemostelium lacteum</name>
    <name type="common">Slime mold</name>
    <name type="synonym">Dictyostelium lacteum</name>
    <dbReference type="NCBI Taxonomy" id="361077"/>
    <lineage>
        <taxon>Eukaryota</taxon>
        <taxon>Amoebozoa</taxon>
        <taxon>Evosea</taxon>
        <taxon>Eumycetozoa</taxon>
        <taxon>Dictyostelia</taxon>
        <taxon>Dictyosteliales</taxon>
        <taxon>Raperosteliaceae</taxon>
        <taxon>Tieghemostelium</taxon>
    </lineage>
</organism>
<evidence type="ECO:0000313" key="3">
    <source>
        <dbReference type="EMBL" id="KYQ94501.1"/>
    </source>
</evidence>
<sequence length="398" mass="45595">MSKGYSKNTKYTGISSNVIEENLSENEHTVEEEEEEELENSTTNLLNKFKVNLNPYIYGQLKRNRQSQDEDIELGENNSQGTQGEVRTDNYSYYNPNLLISENIDETTSNTTTTATPSAIPPSQIPISLSFSSQSHQQIPLYSLGSQLPWMIRNNSVSPHSDSSSNSSNENGEIPLVRPQIESSFSRLLPPYFSRGISIFQNHRQLNETQSQLIKNKDIIVIQQPNKKLSIGFSDVKFNHYDKNGEHNISAYYANYQDDDILIRGLADNHYGDQLGGAASNYSSNDFEMNYSLIPEAERRQRFFLTMIIVEMFYYGLLLTAMNQFNLYVLLFLVGSISNNILAIYSVKKRKKHLFTLFLGLEFLLIICTYFTQISGLFLLRFLLFLIGTRVRQEMTIF</sequence>
<evidence type="ECO:0000256" key="2">
    <source>
        <dbReference type="SAM" id="Phobius"/>
    </source>
</evidence>
<feature type="compositionally biased region" description="Polar residues" evidence="1">
    <location>
        <begin position="1"/>
        <end position="19"/>
    </location>
</feature>
<dbReference type="EMBL" id="LODT01000022">
    <property type="protein sequence ID" value="KYQ94501.1"/>
    <property type="molecule type" value="Genomic_DNA"/>
</dbReference>
<feature type="region of interest" description="Disordered" evidence="1">
    <location>
        <begin position="1"/>
        <end position="38"/>
    </location>
</feature>
<comment type="caution">
    <text evidence="3">The sequence shown here is derived from an EMBL/GenBank/DDBJ whole genome shotgun (WGS) entry which is preliminary data.</text>
</comment>
<protein>
    <submittedName>
        <fullName evidence="3">Uncharacterized protein</fullName>
    </submittedName>
</protein>
<feature type="transmembrane region" description="Helical" evidence="2">
    <location>
        <begin position="354"/>
        <end position="387"/>
    </location>
</feature>
<reference evidence="3 4" key="1">
    <citation type="submission" date="2015-12" db="EMBL/GenBank/DDBJ databases">
        <title>Dictyostelia acquired genes for synthesis and detection of signals that induce cell-type specialization by lateral gene transfer from prokaryotes.</title>
        <authorList>
            <person name="Gloeckner G."/>
            <person name="Schaap P."/>
        </authorList>
    </citation>
    <scope>NUCLEOTIDE SEQUENCE [LARGE SCALE GENOMIC DNA]</scope>
    <source>
        <strain evidence="3 4">TK</strain>
    </source>
</reference>
<keyword evidence="2" id="KW-0812">Transmembrane</keyword>
<keyword evidence="4" id="KW-1185">Reference proteome</keyword>
<evidence type="ECO:0000256" key="1">
    <source>
        <dbReference type="SAM" id="MobiDB-lite"/>
    </source>
</evidence>
<feature type="transmembrane region" description="Helical" evidence="2">
    <location>
        <begin position="303"/>
        <end position="321"/>
    </location>
</feature>
<gene>
    <name evidence="3" type="ORF">DLAC_04809</name>
</gene>
<evidence type="ECO:0000313" key="4">
    <source>
        <dbReference type="Proteomes" id="UP000076078"/>
    </source>
</evidence>
<accession>A0A151ZKH4</accession>
<dbReference type="FunCoup" id="A0A151ZKH4">
    <property type="interactions" value="425"/>
</dbReference>
<dbReference type="AlphaFoldDB" id="A0A151ZKH4"/>
<keyword evidence="2" id="KW-0472">Membrane</keyword>
<name>A0A151ZKH4_TIELA</name>
<keyword evidence="2" id="KW-1133">Transmembrane helix</keyword>
<dbReference type="OrthoDB" id="21452at2759"/>
<dbReference type="Proteomes" id="UP000076078">
    <property type="component" value="Unassembled WGS sequence"/>
</dbReference>
<proteinExistence type="predicted"/>
<feature type="transmembrane region" description="Helical" evidence="2">
    <location>
        <begin position="327"/>
        <end position="347"/>
    </location>
</feature>
<dbReference type="OMA" id="HIINHMR"/>